<name>A0A251U4D0_HELAN</name>
<reference evidence="1" key="3">
    <citation type="submission" date="2020-06" db="EMBL/GenBank/DDBJ databases">
        <title>Helianthus annuus Genome sequencing and assembly Release 2.</title>
        <authorList>
            <person name="Gouzy J."/>
            <person name="Langlade N."/>
            <person name="Munos S."/>
        </authorList>
    </citation>
    <scope>NUCLEOTIDE SEQUENCE</scope>
    <source>
        <tissue evidence="1">Leaves</tissue>
    </source>
</reference>
<evidence type="ECO:0000313" key="2">
    <source>
        <dbReference type="EMBL" id="OTG18195.1"/>
    </source>
</evidence>
<reference evidence="2" key="2">
    <citation type="submission" date="2017-02" db="EMBL/GenBank/DDBJ databases">
        <title>Sunflower complete genome.</title>
        <authorList>
            <person name="Langlade N."/>
            <person name="Munos S."/>
        </authorList>
    </citation>
    <scope>NUCLEOTIDE SEQUENCE [LARGE SCALE GENOMIC DNA]</scope>
    <source>
        <tissue evidence="2">Leaves</tissue>
    </source>
</reference>
<reference evidence="1 3" key="1">
    <citation type="journal article" date="2017" name="Nature">
        <title>The sunflower genome provides insights into oil metabolism, flowering and Asterid evolution.</title>
        <authorList>
            <person name="Badouin H."/>
            <person name="Gouzy J."/>
            <person name="Grassa C.J."/>
            <person name="Murat F."/>
            <person name="Staton S.E."/>
            <person name="Cottret L."/>
            <person name="Lelandais-Briere C."/>
            <person name="Owens G.L."/>
            <person name="Carrere S."/>
            <person name="Mayjonade B."/>
            <person name="Legrand L."/>
            <person name="Gill N."/>
            <person name="Kane N.C."/>
            <person name="Bowers J.E."/>
            <person name="Hubner S."/>
            <person name="Bellec A."/>
            <person name="Berard A."/>
            <person name="Berges H."/>
            <person name="Blanchet N."/>
            <person name="Boniface M.C."/>
            <person name="Brunel D."/>
            <person name="Catrice O."/>
            <person name="Chaidir N."/>
            <person name="Claudel C."/>
            <person name="Donnadieu C."/>
            <person name="Faraut T."/>
            <person name="Fievet G."/>
            <person name="Helmstetter N."/>
            <person name="King M."/>
            <person name="Knapp S.J."/>
            <person name="Lai Z."/>
            <person name="Le Paslier M.C."/>
            <person name="Lippi Y."/>
            <person name="Lorenzon L."/>
            <person name="Mandel J.R."/>
            <person name="Marage G."/>
            <person name="Marchand G."/>
            <person name="Marquand E."/>
            <person name="Bret-Mestries E."/>
            <person name="Morien E."/>
            <person name="Nambeesan S."/>
            <person name="Nguyen T."/>
            <person name="Pegot-Espagnet P."/>
            <person name="Pouilly N."/>
            <person name="Raftis F."/>
            <person name="Sallet E."/>
            <person name="Schiex T."/>
            <person name="Thomas J."/>
            <person name="Vandecasteele C."/>
            <person name="Vares D."/>
            <person name="Vear F."/>
            <person name="Vautrin S."/>
            <person name="Crespi M."/>
            <person name="Mangin B."/>
            <person name="Burke J.M."/>
            <person name="Salse J."/>
            <person name="Munos S."/>
            <person name="Vincourt P."/>
            <person name="Rieseberg L.H."/>
            <person name="Langlade N.B."/>
        </authorList>
    </citation>
    <scope>NUCLEOTIDE SEQUENCE [LARGE SCALE GENOMIC DNA]</scope>
    <source>
        <strain evidence="3">cv. SF193</strain>
        <tissue evidence="1">Leaves</tissue>
    </source>
</reference>
<evidence type="ECO:0000313" key="1">
    <source>
        <dbReference type="EMBL" id="KAF5794855.1"/>
    </source>
</evidence>
<gene>
    <name evidence="2" type="ORF">HannXRQ_Chr08g0220441</name>
    <name evidence="1" type="ORF">HanXRQr2_Chr08g0332891</name>
</gene>
<organism evidence="2 3">
    <name type="scientific">Helianthus annuus</name>
    <name type="common">Common sunflower</name>
    <dbReference type="NCBI Taxonomy" id="4232"/>
    <lineage>
        <taxon>Eukaryota</taxon>
        <taxon>Viridiplantae</taxon>
        <taxon>Streptophyta</taxon>
        <taxon>Embryophyta</taxon>
        <taxon>Tracheophyta</taxon>
        <taxon>Spermatophyta</taxon>
        <taxon>Magnoliopsida</taxon>
        <taxon>eudicotyledons</taxon>
        <taxon>Gunneridae</taxon>
        <taxon>Pentapetalae</taxon>
        <taxon>asterids</taxon>
        <taxon>campanulids</taxon>
        <taxon>Asterales</taxon>
        <taxon>Asteraceae</taxon>
        <taxon>Asteroideae</taxon>
        <taxon>Heliantheae alliance</taxon>
        <taxon>Heliantheae</taxon>
        <taxon>Helianthus</taxon>
    </lineage>
</organism>
<dbReference type="AlphaFoldDB" id="A0A251U4D0"/>
<accession>A0A251U4D0</accession>
<evidence type="ECO:0000313" key="3">
    <source>
        <dbReference type="Proteomes" id="UP000215914"/>
    </source>
</evidence>
<sequence>MEGSAKVEFSTHSRLKSLPETRRKTSITIRNDINGRPMTTDDFLHVDLSQFLDFEVFTNGEEVS</sequence>
<protein>
    <submittedName>
        <fullName evidence="2">Uncharacterized protein</fullName>
    </submittedName>
</protein>
<dbReference type="Proteomes" id="UP000215914">
    <property type="component" value="Chromosome 8"/>
</dbReference>
<keyword evidence="3" id="KW-1185">Reference proteome</keyword>
<proteinExistence type="predicted"/>
<dbReference type="Gramene" id="mRNA:HanXRQr2_Chr08g0332891">
    <property type="protein sequence ID" value="CDS:HanXRQr2_Chr08g0332891.1"/>
    <property type="gene ID" value="HanXRQr2_Chr08g0332891"/>
</dbReference>
<dbReference type="EMBL" id="MNCJ02000323">
    <property type="protein sequence ID" value="KAF5794855.1"/>
    <property type="molecule type" value="Genomic_DNA"/>
</dbReference>
<dbReference type="EMBL" id="CM007897">
    <property type="protein sequence ID" value="OTG18195.1"/>
    <property type="molecule type" value="Genomic_DNA"/>
</dbReference>
<dbReference type="InParanoid" id="A0A251U4D0"/>